<dbReference type="Pfam" id="PF00107">
    <property type="entry name" value="ADH_zinc_N"/>
    <property type="match status" value="1"/>
</dbReference>
<reference evidence="6 7" key="1">
    <citation type="journal article" date="2020" name="Front. Microbiol.">
        <title>Single-cell genomics of novel Actinobacteria with the Wood-Ljungdahl pathway discovered in a serpentinizing system.</title>
        <authorList>
            <person name="Merino N."/>
            <person name="Kawai M."/>
            <person name="Boyd E.S."/>
            <person name="Colman D.R."/>
            <person name="McGlynn S.E."/>
            <person name="Nealson K.H."/>
            <person name="Kurokawa K."/>
            <person name="Hongoh Y."/>
        </authorList>
    </citation>
    <scope>NUCLEOTIDE SEQUENCE [LARGE SCALE GENOMIC DNA]</scope>
    <source>
        <strain evidence="6 7">S25</strain>
    </source>
</reference>
<evidence type="ECO:0000313" key="6">
    <source>
        <dbReference type="EMBL" id="GFP25222.1"/>
    </source>
</evidence>
<dbReference type="PANTHER" id="PTHR43401:SF2">
    <property type="entry name" value="L-THREONINE 3-DEHYDROGENASE"/>
    <property type="match status" value="1"/>
</dbReference>
<protein>
    <recommendedName>
        <fullName evidence="5">Enoyl reductase (ER) domain-containing protein</fullName>
    </recommendedName>
</protein>
<evidence type="ECO:0000313" key="7">
    <source>
        <dbReference type="Proteomes" id="UP000543224"/>
    </source>
</evidence>
<sequence>MKKTMLAAVFEGDGRLELQERPIPSIKGDDEVLLAVEAASICGTDVHILEVPPGHPATPGIILGHEYVGRVVQVGKAVSHLAEGDRVVIDPNLTCGLCHYCRLGLPNMCETMTTLGIFIDGGFAEYNVAPARALFKVSPALEPELAVFAEPLSCVLNAVRKISLEPGENVLILGAGPIGLYFTQILKASGAGRLLVSEINDYRAHFARQSGADRVINPQSESLSEIVEEETGVGVDVVIDAVGSLITEALSSVRRGGRVLLFGMNAQARAEIAQNDITRNEIRVMGSYIANNTFPAAIRVLESSLLNLRPLITHRLSLTEIEEGIKLMREARAIEIVVRPQS</sequence>
<comment type="cofactor">
    <cofactor evidence="4">
        <name>Zn(2+)</name>
        <dbReference type="ChEBI" id="CHEBI:29105"/>
    </cofactor>
</comment>
<dbReference type="Pfam" id="PF08240">
    <property type="entry name" value="ADH_N"/>
    <property type="match status" value="1"/>
</dbReference>
<proteinExistence type="inferred from homology"/>
<evidence type="ECO:0000256" key="1">
    <source>
        <dbReference type="ARBA" id="ARBA00022723"/>
    </source>
</evidence>
<gene>
    <name evidence="6" type="ORF">HKBW3S25_00680</name>
</gene>
<dbReference type="CDD" id="cd08234">
    <property type="entry name" value="threonine_DH_like"/>
    <property type="match status" value="1"/>
</dbReference>
<dbReference type="Proteomes" id="UP000543224">
    <property type="component" value="Unassembled WGS sequence"/>
</dbReference>
<dbReference type="InterPro" id="IPR036291">
    <property type="entry name" value="NAD(P)-bd_dom_sf"/>
</dbReference>
<dbReference type="AlphaFoldDB" id="A0A6V8NY99"/>
<dbReference type="Gene3D" id="3.90.180.10">
    <property type="entry name" value="Medium-chain alcohol dehydrogenases, catalytic domain"/>
    <property type="match status" value="1"/>
</dbReference>
<keyword evidence="2 4" id="KW-0862">Zinc</keyword>
<dbReference type="EMBL" id="BLRX01000055">
    <property type="protein sequence ID" value="GFP25222.1"/>
    <property type="molecule type" value="Genomic_DNA"/>
</dbReference>
<comment type="similarity">
    <text evidence="4">Belongs to the zinc-containing alcohol dehydrogenase family.</text>
</comment>
<keyword evidence="1 4" id="KW-0479">Metal-binding</keyword>
<dbReference type="InterPro" id="IPR020843">
    <property type="entry name" value="ER"/>
</dbReference>
<evidence type="ECO:0000256" key="2">
    <source>
        <dbReference type="ARBA" id="ARBA00022833"/>
    </source>
</evidence>
<keyword evidence="3" id="KW-0560">Oxidoreductase</keyword>
<dbReference type="SUPFAM" id="SSF51735">
    <property type="entry name" value="NAD(P)-binding Rossmann-fold domains"/>
    <property type="match status" value="1"/>
</dbReference>
<dbReference type="PANTHER" id="PTHR43401">
    <property type="entry name" value="L-THREONINE 3-DEHYDROGENASE"/>
    <property type="match status" value="1"/>
</dbReference>
<dbReference type="SMART" id="SM00829">
    <property type="entry name" value="PKS_ER"/>
    <property type="match status" value="1"/>
</dbReference>
<dbReference type="InterPro" id="IPR013149">
    <property type="entry name" value="ADH-like_C"/>
</dbReference>
<dbReference type="GO" id="GO:0016491">
    <property type="term" value="F:oxidoreductase activity"/>
    <property type="evidence" value="ECO:0007669"/>
    <property type="project" value="UniProtKB-KW"/>
</dbReference>
<dbReference type="PROSITE" id="PS00059">
    <property type="entry name" value="ADH_ZINC"/>
    <property type="match status" value="1"/>
</dbReference>
<evidence type="ECO:0000259" key="5">
    <source>
        <dbReference type="SMART" id="SM00829"/>
    </source>
</evidence>
<dbReference type="InterPro" id="IPR013154">
    <property type="entry name" value="ADH-like_N"/>
</dbReference>
<dbReference type="GO" id="GO:0008270">
    <property type="term" value="F:zinc ion binding"/>
    <property type="evidence" value="ECO:0007669"/>
    <property type="project" value="InterPro"/>
</dbReference>
<dbReference type="SUPFAM" id="SSF50129">
    <property type="entry name" value="GroES-like"/>
    <property type="match status" value="1"/>
</dbReference>
<dbReference type="InterPro" id="IPR050129">
    <property type="entry name" value="Zn_alcohol_dh"/>
</dbReference>
<feature type="domain" description="Enoyl reductase (ER)" evidence="5">
    <location>
        <begin position="12"/>
        <end position="338"/>
    </location>
</feature>
<dbReference type="InterPro" id="IPR002328">
    <property type="entry name" value="ADH_Zn_CS"/>
</dbReference>
<evidence type="ECO:0000256" key="3">
    <source>
        <dbReference type="ARBA" id="ARBA00023002"/>
    </source>
</evidence>
<name>A0A6V8NY99_9ACTN</name>
<dbReference type="Gene3D" id="3.40.50.720">
    <property type="entry name" value="NAD(P)-binding Rossmann-like Domain"/>
    <property type="match status" value="1"/>
</dbReference>
<dbReference type="InterPro" id="IPR011032">
    <property type="entry name" value="GroES-like_sf"/>
</dbReference>
<accession>A0A6V8NY99</accession>
<comment type="caution">
    <text evidence="6">The sequence shown here is derived from an EMBL/GenBank/DDBJ whole genome shotgun (WGS) entry which is preliminary data.</text>
</comment>
<evidence type="ECO:0000256" key="4">
    <source>
        <dbReference type="RuleBase" id="RU361277"/>
    </source>
</evidence>
<organism evidence="6 7">
    <name type="scientific">Candidatus Hakubella thermalkaliphila</name>
    <dbReference type="NCBI Taxonomy" id="2754717"/>
    <lineage>
        <taxon>Bacteria</taxon>
        <taxon>Bacillati</taxon>
        <taxon>Actinomycetota</taxon>
        <taxon>Actinomycetota incertae sedis</taxon>
        <taxon>Candidatus Hakubellales</taxon>
        <taxon>Candidatus Hakubellaceae</taxon>
        <taxon>Candidatus Hakubella</taxon>
    </lineage>
</organism>